<evidence type="ECO:0000313" key="1">
    <source>
        <dbReference type="EMBL" id="AZI20652.1"/>
    </source>
</evidence>
<sequence>MIAETVTAFNERWWNNFLESTNVLKKTNVFHNCMQKQETASMREDVMKIIRLIAINNIPEFGFRLYIEGKNIASKELSSFFENFTPGNDEKFEEWSERAFGDKKFGIIINRGEKFNPTLVEKIAKKITPLTEKVGIPRLGVTFTIFIGNYGWTPLGIHTDGLGENVMHFHLGKGGKTMYTWDVETYEKIVEPANRFNNTKIEEILDKANVFDFEDGDIYFMPYGEYHVGKSDELSIGLTLWFNNHTESALAKKLIDSLLFNNLEESYEILPMDTSPYYDFENFEDVKKLFHNNFGDKNFLTLLESTYRDYKMALYSNAGFWEPPFPKAEKIDHNLNFKIKIKEPFKIIYYSDSDSLLNLFIRGKKISLINNSSIIDLIKKLNSGEQLQKETVFNTLDISWNLDIKKYVLDIFFENHIIIVDYA</sequence>
<dbReference type="Gene3D" id="2.60.120.650">
    <property type="entry name" value="Cupin"/>
    <property type="match status" value="1"/>
</dbReference>
<accession>A0A3G8WHJ6</accession>
<dbReference type="RefSeq" id="WP_124784841.1">
    <property type="nucleotide sequence ID" value="NZ_CP034171.1"/>
</dbReference>
<gene>
    <name evidence="1" type="ORF">EIH08_07940</name>
</gene>
<dbReference type="SUPFAM" id="SSF51197">
    <property type="entry name" value="Clavaminate synthase-like"/>
    <property type="match status" value="1"/>
</dbReference>
<protein>
    <recommendedName>
        <fullName evidence="3">JmjC domain-containing protein</fullName>
    </recommendedName>
</protein>
<evidence type="ECO:0000313" key="2">
    <source>
        <dbReference type="Proteomes" id="UP000282297"/>
    </source>
</evidence>
<proteinExistence type="predicted"/>
<organism evidence="1 2">
    <name type="scientific">Chryseobacterium taklimakanense</name>
    <dbReference type="NCBI Taxonomy" id="536441"/>
    <lineage>
        <taxon>Bacteria</taxon>
        <taxon>Pseudomonadati</taxon>
        <taxon>Bacteroidota</taxon>
        <taxon>Flavobacteriia</taxon>
        <taxon>Flavobacteriales</taxon>
        <taxon>Weeksellaceae</taxon>
        <taxon>Chryseobacterium group</taxon>
        <taxon>Chryseobacterium</taxon>
    </lineage>
</organism>
<name>A0A3G8WHJ6_9FLAO</name>
<dbReference type="AlphaFoldDB" id="A0A3G8WHJ6"/>
<evidence type="ECO:0008006" key="3">
    <source>
        <dbReference type="Google" id="ProtNLM"/>
    </source>
</evidence>
<dbReference type="EMBL" id="CP034171">
    <property type="protein sequence ID" value="AZI20652.1"/>
    <property type="molecule type" value="Genomic_DNA"/>
</dbReference>
<reference evidence="2" key="1">
    <citation type="submission" date="2018-11" db="EMBL/GenBank/DDBJ databases">
        <title>Proposal to divide the Flavobacteriaceae and reorganize its genera based on Amino Acid Identity values calculated from whole genome sequences.</title>
        <authorList>
            <person name="Nicholson A.C."/>
            <person name="Gulvik C.A."/>
            <person name="Whitney A.M."/>
            <person name="Humrighouse B.W."/>
            <person name="Bell M."/>
            <person name="Holmes B."/>
            <person name="Steigerwalt A.B."/>
            <person name="Villarma A."/>
            <person name="Sheth M."/>
            <person name="Batra D."/>
            <person name="Pryor J."/>
            <person name="Bernardet J.-F."/>
            <person name="Hugo C."/>
            <person name="Kampfer P."/>
            <person name="Newman J.D."/>
            <person name="McQuiston J.R."/>
        </authorList>
    </citation>
    <scope>NUCLEOTIDE SEQUENCE [LARGE SCALE GENOMIC DNA]</scope>
    <source>
        <strain evidence="2">H4753</strain>
    </source>
</reference>
<dbReference type="Proteomes" id="UP000282297">
    <property type="component" value="Chromosome"/>
</dbReference>